<comment type="caution">
    <text evidence="1">The sequence shown here is derived from an EMBL/GenBank/DDBJ whole genome shotgun (WGS) entry which is preliminary data.</text>
</comment>
<accession>A0A7J8MI92</accession>
<proteinExistence type="predicted"/>
<gene>
    <name evidence="1" type="ORF">Golob_009391</name>
</gene>
<protein>
    <submittedName>
        <fullName evidence="1">Uncharacterized protein</fullName>
    </submittedName>
</protein>
<dbReference type="AlphaFoldDB" id="A0A7J8MI92"/>
<organism evidence="1 2">
    <name type="scientific">Gossypium lobatum</name>
    <dbReference type="NCBI Taxonomy" id="34289"/>
    <lineage>
        <taxon>Eukaryota</taxon>
        <taxon>Viridiplantae</taxon>
        <taxon>Streptophyta</taxon>
        <taxon>Embryophyta</taxon>
        <taxon>Tracheophyta</taxon>
        <taxon>Spermatophyta</taxon>
        <taxon>Magnoliopsida</taxon>
        <taxon>eudicotyledons</taxon>
        <taxon>Gunneridae</taxon>
        <taxon>Pentapetalae</taxon>
        <taxon>rosids</taxon>
        <taxon>malvids</taxon>
        <taxon>Malvales</taxon>
        <taxon>Malvaceae</taxon>
        <taxon>Malvoideae</taxon>
        <taxon>Gossypium</taxon>
    </lineage>
</organism>
<dbReference type="EMBL" id="JABEZX010000009">
    <property type="protein sequence ID" value="MBA0564449.1"/>
    <property type="molecule type" value="Genomic_DNA"/>
</dbReference>
<evidence type="ECO:0000313" key="2">
    <source>
        <dbReference type="Proteomes" id="UP000593572"/>
    </source>
</evidence>
<dbReference type="Proteomes" id="UP000593572">
    <property type="component" value="Unassembled WGS sequence"/>
</dbReference>
<reference evidence="1 2" key="1">
    <citation type="journal article" date="2019" name="Genome Biol. Evol.">
        <title>Insights into the evolution of the New World diploid cottons (Gossypium, subgenus Houzingenia) based on genome sequencing.</title>
        <authorList>
            <person name="Grover C.E."/>
            <person name="Arick M.A. 2nd"/>
            <person name="Thrash A."/>
            <person name="Conover J.L."/>
            <person name="Sanders W.S."/>
            <person name="Peterson D.G."/>
            <person name="Frelichowski J.E."/>
            <person name="Scheffler J.A."/>
            <person name="Scheffler B.E."/>
            <person name="Wendel J.F."/>
        </authorList>
    </citation>
    <scope>NUCLEOTIDE SEQUENCE [LARGE SCALE GENOMIC DNA]</scope>
    <source>
        <strain evidence="1">157</strain>
        <tissue evidence="1">Leaf</tissue>
    </source>
</reference>
<evidence type="ECO:0000313" key="1">
    <source>
        <dbReference type="EMBL" id="MBA0564449.1"/>
    </source>
</evidence>
<keyword evidence="2" id="KW-1185">Reference proteome</keyword>
<name>A0A7J8MI92_9ROSI</name>
<sequence>MSSSKSCVIMHDAAADNVKRFQSSSNMNIMMYVEGVHVISNSNLSAKHDYAPAPA</sequence>